<proteinExistence type="predicted"/>
<dbReference type="SUPFAM" id="SSF50494">
    <property type="entry name" value="Trypsin-like serine proteases"/>
    <property type="match status" value="1"/>
</dbReference>
<accession>A0A679JIS8</accession>
<reference evidence="1" key="1">
    <citation type="submission" date="2019-12" db="EMBL/GenBank/DDBJ databases">
        <authorList>
            <person name="Cremers G."/>
        </authorList>
    </citation>
    <scope>NUCLEOTIDE SEQUENCE</scope>
    <source>
        <strain evidence="1">Vvax</strain>
    </source>
</reference>
<dbReference type="Pfam" id="PF13365">
    <property type="entry name" value="Trypsin_2"/>
    <property type="match status" value="1"/>
</dbReference>
<dbReference type="PANTHER" id="PTHR22939:SF130">
    <property type="entry name" value="PERIPLASMIC SERINE ENDOPROTEASE DEGP-LIKE-RELATED"/>
    <property type="match status" value="1"/>
</dbReference>
<keyword evidence="1" id="KW-0645">Protease</keyword>
<dbReference type="PRINTS" id="PR00834">
    <property type="entry name" value="PROTEASES2C"/>
</dbReference>
<evidence type="ECO:0000313" key="1">
    <source>
        <dbReference type="EMBL" id="CAA2110493.1"/>
    </source>
</evidence>
<organism evidence="1">
    <name type="scientific">Variovorax paradoxus</name>
    <dbReference type="NCBI Taxonomy" id="34073"/>
    <lineage>
        <taxon>Bacteria</taxon>
        <taxon>Pseudomonadati</taxon>
        <taxon>Pseudomonadota</taxon>
        <taxon>Betaproteobacteria</taxon>
        <taxon>Burkholderiales</taxon>
        <taxon>Comamonadaceae</taxon>
        <taxon>Variovorax</taxon>
    </lineage>
</organism>
<dbReference type="GO" id="GO:0004252">
    <property type="term" value="F:serine-type endopeptidase activity"/>
    <property type="evidence" value="ECO:0007669"/>
    <property type="project" value="InterPro"/>
</dbReference>
<protein>
    <submittedName>
        <fullName evidence="1">Serine protease HtrA</fullName>
    </submittedName>
</protein>
<dbReference type="InterPro" id="IPR009003">
    <property type="entry name" value="Peptidase_S1_PA"/>
</dbReference>
<dbReference type="InterPro" id="IPR001940">
    <property type="entry name" value="Peptidase_S1C"/>
</dbReference>
<dbReference type="GO" id="GO:0042597">
    <property type="term" value="C:periplasmic space"/>
    <property type="evidence" value="ECO:0007669"/>
    <property type="project" value="TreeGrafter"/>
</dbReference>
<sequence>MVARGTQINVKLPDRRECKARLVGLDAVADVALLRIDASGLPTVRIGDPASVEPGDGVVAIGSPYGFGNSAFTMSFACVRVMRHSFVYRGIWIDVVLHEQEGRCL</sequence>
<dbReference type="GO" id="GO:0030313">
    <property type="term" value="C:cell envelope"/>
    <property type="evidence" value="ECO:0007669"/>
    <property type="project" value="UniProtKB-SubCell"/>
</dbReference>
<dbReference type="PANTHER" id="PTHR22939">
    <property type="entry name" value="SERINE PROTEASE FAMILY S1C HTRA-RELATED"/>
    <property type="match status" value="1"/>
</dbReference>
<keyword evidence="1" id="KW-0378">Hydrolase</keyword>
<dbReference type="Gene3D" id="2.40.10.120">
    <property type="match status" value="1"/>
</dbReference>
<dbReference type="GO" id="GO:0006508">
    <property type="term" value="P:proteolysis"/>
    <property type="evidence" value="ECO:0007669"/>
    <property type="project" value="UniProtKB-KW"/>
</dbReference>
<dbReference type="AlphaFoldDB" id="A0A679JIS8"/>
<gene>
    <name evidence="1" type="primary">htrA_2</name>
    <name evidence="1" type="ORF">VVAX_06732</name>
</gene>
<name>A0A679JIS8_VARPD</name>
<dbReference type="EMBL" id="LR743508">
    <property type="protein sequence ID" value="CAA2110493.1"/>
    <property type="molecule type" value="Genomic_DNA"/>
</dbReference>